<dbReference type="EMBL" id="PEDP01000787">
    <property type="protein sequence ID" value="POS84953.1"/>
    <property type="molecule type" value="Genomic_DNA"/>
</dbReference>
<dbReference type="GO" id="GO:0071966">
    <property type="term" value="P:fungal-type cell wall polysaccharide metabolic process"/>
    <property type="evidence" value="ECO:0007669"/>
    <property type="project" value="TreeGrafter"/>
</dbReference>
<dbReference type="AlphaFoldDB" id="A0A2S4PSE7"/>
<evidence type="ECO:0000313" key="4">
    <source>
        <dbReference type="Proteomes" id="UP000237438"/>
    </source>
</evidence>
<dbReference type="OrthoDB" id="5985073at2759"/>
<feature type="signal peptide" evidence="1">
    <location>
        <begin position="1"/>
        <end position="22"/>
    </location>
</feature>
<dbReference type="Gene3D" id="3.20.20.80">
    <property type="entry name" value="Glycosidases"/>
    <property type="match status" value="1"/>
</dbReference>
<dbReference type="SUPFAM" id="SSF51445">
    <property type="entry name" value="(Trans)glycosidases"/>
    <property type="match status" value="1"/>
</dbReference>
<protein>
    <recommendedName>
        <fullName evidence="2">Asl1-like glycosyl hydrolase catalytic domain-containing protein</fullName>
    </recommendedName>
</protein>
<dbReference type="InterPro" id="IPR053183">
    <property type="entry name" value="ASL1"/>
</dbReference>
<sequence>MCSVLIILSSIIFSLNILNVHAYPLTTNDPSLRPHLHNGINSTKRGLAFHDPSTYVQNFNGEGSKVRWAYNWFSATDNTFPKYLEFVPMLWGDTPEHTSTETQDRGTTHLLSFNEPEACSDGGSCMTPEAAVIAYMKYLQPFAGSFRLGAPAVTNGPNGVLWLDRFMQLCSECTIDFMTVHWYDSASNSEYLRSYLQQVYDLMGPRNIWITEFSASGSLEEQSKFLAENLPWMDALPWIERYAWFWCDPSTSQGSLVDS</sequence>
<dbReference type="Proteomes" id="UP000237438">
    <property type="component" value="Unassembled WGS sequence"/>
</dbReference>
<evidence type="ECO:0000313" key="3">
    <source>
        <dbReference type="EMBL" id="POS84953.1"/>
    </source>
</evidence>
<dbReference type="PANTHER" id="PTHR34154">
    <property type="entry name" value="ALKALI-SENSITIVE LINKAGE PROTEIN 1"/>
    <property type="match status" value="1"/>
</dbReference>
<feature type="domain" description="Asl1-like glycosyl hydrolase catalytic" evidence="2">
    <location>
        <begin position="46"/>
        <end position="256"/>
    </location>
</feature>
<name>A0A2S4PSE7_9PEZI</name>
<dbReference type="GO" id="GO:0009277">
    <property type="term" value="C:fungal-type cell wall"/>
    <property type="evidence" value="ECO:0007669"/>
    <property type="project" value="TreeGrafter"/>
</dbReference>
<proteinExistence type="predicted"/>
<dbReference type="PANTHER" id="PTHR34154:SF10">
    <property type="entry name" value="ASL1-LIKE GLYCOSYL HYDROLASE CATALYTIC DOMAIN-CONTAINING PROTEIN"/>
    <property type="match status" value="1"/>
</dbReference>
<feature type="chain" id="PRO_5015391459" description="Asl1-like glycosyl hydrolase catalytic domain-containing protein" evidence="1">
    <location>
        <begin position="23"/>
        <end position="259"/>
    </location>
</feature>
<gene>
    <name evidence="3" type="ORF">EPUL_004576</name>
</gene>
<evidence type="ECO:0000256" key="1">
    <source>
        <dbReference type="SAM" id="SignalP"/>
    </source>
</evidence>
<dbReference type="InterPro" id="IPR024655">
    <property type="entry name" value="Asl1_glyco_hydro_catalytic"/>
</dbReference>
<organism evidence="3 4">
    <name type="scientific">Erysiphe pulchra</name>
    <dbReference type="NCBI Taxonomy" id="225359"/>
    <lineage>
        <taxon>Eukaryota</taxon>
        <taxon>Fungi</taxon>
        <taxon>Dikarya</taxon>
        <taxon>Ascomycota</taxon>
        <taxon>Pezizomycotina</taxon>
        <taxon>Leotiomycetes</taxon>
        <taxon>Erysiphales</taxon>
        <taxon>Erysiphaceae</taxon>
        <taxon>Erysiphe</taxon>
    </lineage>
</organism>
<feature type="non-terminal residue" evidence="3">
    <location>
        <position position="259"/>
    </location>
</feature>
<dbReference type="InterPro" id="IPR017853">
    <property type="entry name" value="GH"/>
</dbReference>
<reference evidence="3 4" key="1">
    <citation type="submission" date="2017-10" db="EMBL/GenBank/DDBJ databases">
        <title>Development of genomic resources for the powdery mildew, Erysiphe pulchra.</title>
        <authorList>
            <person name="Wadl P.A."/>
            <person name="Mack B.M."/>
            <person name="Moore G."/>
            <person name="Beltz S.B."/>
        </authorList>
    </citation>
    <scope>NUCLEOTIDE SEQUENCE [LARGE SCALE GENOMIC DNA]</scope>
    <source>
        <strain evidence="3">Cflorida</strain>
    </source>
</reference>
<accession>A0A2S4PSE7</accession>
<comment type="caution">
    <text evidence="3">The sequence shown here is derived from an EMBL/GenBank/DDBJ whole genome shotgun (WGS) entry which is preliminary data.</text>
</comment>
<keyword evidence="4" id="KW-1185">Reference proteome</keyword>
<evidence type="ECO:0000259" key="2">
    <source>
        <dbReference type="Pfam" id="PF11790"/>
    </source>
</evidence>
<keyword evidence="1" id="KW-0732">Signal</keyword>
<dbReference type="Pfam" id="PF11790">
    <property type="entry name" value="Glyco_hydro_cc"/>
    <property type="match status" value="1"/>
</dbReference>